<feature type="transmembrane region" description="Helical" evidence="5">
    <location>
        <begin position="44"/>
        <end position="65"/>
    </location>
</feature>
<dbReference type="Proteomes" id="UP000051883">
    <property type="component" value="Unassembled WGS sequence"/>
</dbReference>
<feature type="transmembrane region" description="Helical" evidence="5">
    <location>
        <begin position="110"/>
        <end position="132"/>
    </location>
</feature>
<name>A0ABR5P2J4_9LACO</name>
<keyword evidence="3 5" id="KW-1133">Transmembrane helix</keyword>
<evidence type="ECO:0000313" key="6">
    <source>
        <dbReference type="EMBL" id="KRK60784.1"/>
    </source>
</evidence>
<dbReference type="PANTHER" id="PTHR43483:SF3">
    <property type="entry name" value="MEMBRANE TRANSPORTER PROTEIN HI_0806-RELATED"/>
    <property type="match status" value="1"/>
</dbReference>
<evidence type="ECO:0000256" key="2">
    <source>
        <dbReference type="ARBA" id="ARBA00022692"/>
    </source>
</evidence>
<proteinExistence type="inferred from homology"/>
<feature type="transmembrane region" description="Helical" evidence="5">
    <location>
        <begin position="270"/>
        <end position="290"/>
    </location>
</feature>
<evidence type="ECO:0000256" key="3">
    <source>
        <dbReference type="ARBA" id="ARBA00022989"/>
    </source>
</evidence>
<feature type="transmembrane region" description="Helical" evidence="5">
    <location>
        <begin position="245"/>
        <end position="264"/>
    </location>
</feature>
<gene>
    <name evidence="6" type="ORF">FC31_GL000822</name>
</gene>
<sequence length="300" mass="32425">MVEMNTTLITQLILGVLLLFQVYNYGRDIFKNRKCLNDGNRNPAVTGLIGFTTNFFDTLGIGSYAPTTMLLKLTKSLKNDRLLPGTLNVGCAIPVMTEAFMYIKTVKVDGMTLLSMVFAAMLGSFIGAKVVARFDEKKVQVVMGSALAITAILMILSATGVTTRLGAHNVATGFYGWKLYVACGVNFALGALMTAGIGLYAPCLALVYLLGLNPVVAFPIMMSSSASVMPIAAREFIKKGDYARVPAISITICGCMGVFVAITFVKRLNLTLLMWLVIGVMIYTSILMLVEGIRKFKTVC</sequence>
<dbReference type="Pfam" id="PF01925">
    <property type="entry name" value="TauE"/>
    <property type="match status" value="1"/>
</dbReference>
<evidence type="ECO:0000313" key="7">
    <source>
        <dbReference type="Proteomes" id="UP000051883"/>
    </source>
</evidence>
<feature type="transmembrane region" description="Helical" evidence="5">
    <location>
        <begin position="144"/>
        <end position="167"/>
    </location>
</feature>
<evidence type="ECO:0000256" key="5">
    <source>
        <dbReference type="RuleBase" id="RU363041"/>
    </source>
</evidence>
<feature type="transmembrane region" description="Helical" evidence="5">
    <location>
        <begin position="179"/>
        <end position="201"/>
    </location>
</feature>
<protein>
    <recommendedName>
        <fullName evidence="5">Probable membrane transporter protein</fullName>
    </recommendedName>
</protein>
<comment type="subcellular location">
    <subcellularLocation>
        <location evidence="5">Cell membrane</location>
        <topology evidence="5">Multi-pass membrane protein</topology>
    </subcellularLocation>
    <subcellularLocation>
        <location evidence="1">Membrane</location>
        <topology evidence="1">Multi-pass membrane protein</topology>
    </subcellularLocation>
</comment>
<dbReference type="InterPro" id="IPR002781">
    <property type="entry name" value="TM_pro_TauE-like"/>
</dbReference>
<accession>A0ABR5P2J4</accession>
<dbReference type="EMBL" id="AZDK01000002">
    <property type="protein sequence ID" value="KRK60784.1"/>
    <property type="molecule type" value="Genomic_DNA"/>
</dbReference>
<reference evidence="6 7" key="1">
    <citation type="journal article" date="2015" name="Genome Announc.">
        <title>Expanding the biotechnology potential of lactobacilli through comparative genomics of 213 strains and associated genera.</title>
        <authorList>
            <person name="Sun Z."/>
            <person name="Harris H.M."/>
            <person name="McCann A."/>
            <person name="Guo C."/>
            <person name="Argimon S."/>
            <person name="Zhang W."/>
            <person name="Yang X."/>
            <person name="Jeffery I.B."/>
            <person name="Cooney J.C."/>
            <person name="Kagawa T.F."/>
            <person name="Liu W."/>
            <person name="Song Y."/>
            <person name="Salvetti E."/>
            <person name="Wrobel A."/>
            <person name="Rasinkangas P."/>
            <person name="Parkhill J."/>
            <person name="Rea M.C."/>
            <person name="O'Sullivan O."/>
            <person name="Ritari J."/>
            <person name="Douillard F.P."/>
            <person name="Paul Ross R."/>
            <person name="Yang R."/>
            <person name="Briner A.E."/>
            <person name="Felis G.E."/>
            <person name="de Vos W.M."/>
            <person name="Barrangou R."/>
            <person name="Klaenhammer T.R."/>
            <person name="Caufield P.W."/>
            <person name="Cui Y."/>
            <person name="Zhang H."/>
            <person name="O'Toole P.W."/>
        </authorList>
    </citation>
    <scope>NUCLEOTIDE SEQUENCE [LARGE SCALE GENOMIC DNA]</scope>
    <source>
        <strain evidence="6 7">DSM 16041</strain>
    </source>
</reference>
<keyword evidence="4 5" id="KW-0472">Membrane</keyword>
<comment type="caution">
    <text evidence="6">The sequence shown here is derived from an EMBL/GenBank/DDBJ whole genome shotgun (WGS) entry which is preliminary data.</text>
</comment>
<keyword evidence="5" id="KW-1003">Cell membrane</keyword>
<feature type="transmembrane region" description="Helical" evidence="5">
    <location>
        <begin position="207"/>
        <end position="233"/>
    </location>
</feature>
<dbReference type="PANTHER" id="PTHR43483">
    <property type="entry name" value="MEMBRANE TRANSPORTER PROTEIN HI_0806-RELATED"/>
    <property type="match status" value="1"/>
</dbReference>
<evidence type="ECO:0000256" key="4">
    <source>
        <dbReference type="ARBA" id="ARBA00023136"/>
    </source>
</evidence>
<organism evidence="6 7">
    <name type="scientific">Limosilactobacillus antri DSM 16041</name>
    <dbReference type="NCBI Taxonomy" id="525309"/>
    <lineage>
        <taxon>Bacteria</taxon>
        <taxon>Bacillati</taxon>
        <taxon>Bacillota</taxon>
        <taxon>Bacilli</taxon>
        <taxon>Lactobacillales</taxon>
        <taxon>Lactobacillaceae</taxon>
        <taxon>Limosilactobacillus</taxon>
    </lineage>
</organism>
<feature type="transmembrane region" description="Helical" evidence="5">
    <location>
        <begin position="6"/>
        <end position="23"/>
    </location>
</feature>
<evidence type="ECO:0000256" key="1">
    <source>
        <dbReference type="ARBA" id="ARBA00004141"/>
    </source>
</evidence>
<comment type="similarity">
    <text evidence="5">Belongs to the 4-toluene sulfonate uptake permease (TSUP) (TC 2.A.102) family.</text>
</comment>
<keyword evidence="7" id="KW-1185">Reference proteome</keyword>
<keyword evidence="2 5" id="KW-0812">Transmembrane</keyword>